<organism evidence="13">
    <name type="scientific">marine metagenome</name>
    <dbReference type="NCBI Taxonomy" id="408172"/>
    <lineage>
        <taxon>unclassified sequences</taxon>
        <taxon>metagenomes</taxon>
        <taxon>ecological metagenomes</taxon>
    </lineage>
</organism>
<evidence type="ECO:0000256" key="9">
    <source>
        <dbReference type="ARBA" id="ARBA00022958"/>
    </source>
</evidence>
<evidence type="ECO:0000256" key="7">
    <source>
        <dbReference type="ARBA" id="ARBA00022777"/>
    </source>
</evidence>
<reference evidence="13" key="1">
    <citation type="submission" date="2018-05" db="EMBL/GenBank/DDBJ databases">
        <authorList>
            <person name="Lanie J.A."/>
            <person name="Ng W.-L."/>
            <person name="Kazmierczak K.M."/>
            <person name="Andrzejewski T.M."/>
            <person name="Davidsen T.M."/>
            <person name="Wayne K.J."/>
            <person name="Tettelin H."/>
            <person name="Glass J.I."/>
            <person name="Rusch D."/>
            <person name="Podicherti R."/>
            <person name="Tsui H.-C.T."/>
            <person name="Winkler M.E."/>
        </authorList>
    </citation>
    <scope>NUCLEOTIDE SEQUENCE</scope>
</reference>
<sequence length="258" mass="29287">MNALIGDIGNTTTKICLIEIKTFKVKKIIYFNSNNISSKNFLKKNFSKILKKKSVNKVSLFSSVVPKYQSILEKFLKKNYNIQFREIKEKNINKIVKINIKNKNQVGSDRIANAAGVYRNYKTNCIVLDFGTATTFDVVTKNGIYNGGVIAPGVNLSMQSLSNSADQIPMFSIKKQKKIIGKNTIEALRSGFYWGYSGLINNIILKIEKETKKKYKIIFTGGYADLFKTSIIRSFTIDKNITIKGIIEIFKVNKKYLN</sequence>
<dbReference type="Pfam" id="PF03309">
    <property type="entry name" value="Pan_kinase"/>
    <property type="match status" value="1"/>
</dbReference>
<evidence type="ECO:0000256" key="5">
    <source>
        <dbReference type="ARBA" id="ARBA00022679"/>
    </source>
</evidence>
<dbReference type="GO" id="GO:0005737">
    <property type="term" value="C:cytoplasm"/>
    <property type="evidence" value="ECO:0007669"/>
    <property type="project" value="UniProtKB-SubCell"/>
</dbReference>
<dbReference type="PANTHER" id="PTHR34265">
    <property type="entry name" value="TYPE III PANTOTHENATE KINASE"/>
    <property type="match status" value="1"/>
</dbReference>
<evidence type="ECO:0000256" key="2">
    <source>
        <dbReference type="ARBA" id="ARBA00004496"/>
    </source>
</evidence>
<evidence type="ECO:0000256" key="4">
    <source>
        <dbReference type="ARBA" id="ARBA00022490"/>
    </source>
</evidence>
<dbReference type="SUPFAM" id="SSF53067">
    <property type="entry name" value="Actin-like ATPase domain"/>
    <property type="match status" value="2"/>
</dbReference>
<evidence type="ECO:0000256" key="11">
    <source>
        <dbReference type="ARBA" id="ARBA00038036"/>
    </source>
</evidence>
<comment type="similarity">
    <text evidence="11">Belongs to the type III pantothenate kinase family.</text>
</comment>
<evidence type="ECO:0000256" key="6">
    <source>
        <dbReference type="ARBA" id="ARBA00022741"/>
    </source>
</evidence>
<keyword evidence="4" id="KW-0963">Cytoplasm</keyword>
<evidence type="ECO:0000256" key="8">
    <source>
        <dbReference type="ARBA" id="ARBA00022840"/>
    </source>
</evidence>
<accession>A0A382AK92</accession>
<dbReference type="NCBIfam" id="TIGR00671">
    <property type="entry name" value="baf"/>
    <property type="match status" value="1"/>
</dbReference>
<comment type="subcellular location">
    <subcellularLocation>
        <location evidence="2">Cytoplasm</location>
    </subcellularLocation>
</comment>
<keyword evidence="10" id="KW-0173">Coenzyme A biosynthesis</keyword>
<keyword evidence="9" id="KW-0630">Potassium</keyword>
<gene>
    <name evidence="13" type="ORF">METZ01_LOCUS154849</name>
</gene>
<dbReference type="InterPro" id="IPR004619">
    <property type="entry name" value="Type_III_PanK"/>
</dbReference>
<dbReference type="EMBL" id="UINC01025778">
    <property type="protein sequence ID" value="SVB01995.1"/>
    <property type="molecule type" value="Genomic_DNA"/>
</dbReference>
<evidence type="ECO:0000256" key="10">
    <source>
        <dbReference type="ARBA" id="ARBA00022993"/>
    </source>
</evidence>
<keyword evidence="6" id="KW-0547">Nucleotide-binding</keyword>
<dbReference type="AlphaFoldDB" id="A0A382AK92"/>
<keyword evidence="7" id="KW-0418">Kinase</keyword>
<name>A0A382AK92_9ZZZZ</name>
<comment type="subunit">
    <text evidence="3">Homodimer.</text>
</comment>
<protein>
    <recommendedName>
        <fullName evidence="12">Type III pantothenate kinase</fullName>
    </recommendedName>
</protein>
<dbReference type="GO" id="GO:0005524">
    <property type="term" value="F:ATP binding"/>
    <property type="evidence" value="ECO:0007669"/>
    <property type="project" value="UniProtKB-KW"/>
</dbReference>
<evidence type="ECO:0000256" key="1">
    <source>
        <dbReference type="ARBA" id="ARBA00001958"/>
    </source>
</evidence>
<dbReference type="PANTHER" id="PTHR34265:SF1">
    <property type="entry name" value="TYPE III PANTOTHENATE KINASE"/>
    <property type="match status" value="1"/>
</dbReference>
<evidence type="ECO:0000256" key="3">
    <source>
        <dbReference type="ARBA" id="ARBA00011738"/>
    </source>
</evidence>
<dbReference type="InterPro" id="IPR043129">
    <property type="entry name" value="ATPase_NBD"/>
</dbReference>
<evidence type="ECO:0000313" key="13">
    <source>
        <dbReference type="EMBL" id="SVB01995.1"/>
    </source>
</evidence>
<proteinExistence type="inferred from homology"/>
<evidence type="ECO:0000256" key="12">
    <source>
        <dbReference type="ARBA" id="ARBA00040883"/>
    </source>
</evidence>
<dbReference type="HAMAP" id="MF_01274">
    <property type="entry name" value="Pantothen_kinase_3"/>
    <property type="match status" value="1"/>
</dbReference>
<comment type="cofactor">
    <cofactor evidence="1">
        <name>K(+)</name>
        <dbReference type="ChEBI" id="CHEBI:29103"/>
    </cofactor>
</comment>
<dbReference type="GO" id="GO:0004594">
    <property type="term" value="F:pantothenate kinase activity"/>
    <property type="evidence" value="ECO:0007669"/>
    <property type="project" value="InterPro"/>
</dbReference>
<keyword evidence="5" id="KW-0808">Transferase</keyword>
<dbReference type="CDD" id="cd24015">
    <property type="entry name" value="ASKHA_NBD_PanK-III"/>
    <property type="match status" value="1"/>
</dbReference>
<dbReference type="GO" id="GO:0015937">
    <property type="term" value="P:coenzyme A biosynthetic process"/>
    <property type="evidence" value="ECO:0007669"/>
    <property type="project" value="UniProtKB-KW"/>
</dbReference>
<dbReference type="Gene3D" id="3.30.420.40">
    <property type="match status" value="2"/>
</dbReference>
<keyword evidence="8" id="KW-0067">ATP-binding</keyword>